<dbReference type="InterPro" id="IPR001372">
    <property type="entry name" value="Dynein_light_chain_typ-1/2"/>
</dbReference>
<dbReference type="SUPFAM" id="SSF54648">
    <property type="entry name" value="DLC"/>
    <property type="match status" value="1"/>
</dbReference>
<protein>
    <recommendedName>
        <fullName evidence="3">Dynein light chain</fullName>
    </recommendedName>
</protein>
<evidence type="ECO:0000313" key="2">
    <source>
        <dbReference type="Proteomes" id="UP001470230"/>
    </source>
</evidence>
<dbReference type="Proteomes" id="UP001470230">
    <property type="component" value="Unassembled WGS sequence"/>
</dbReference>
<dbReference type="SMART" id="SM01375">
    <property type="entry name" value="Dynein_light"/>
    <property type="match status" value="1"/>
</dbReference>
<comment type="caution">
    <text evidence="1">The sequence shown here is derived from an EMBL/GenBank/DDBJ whole genome shotgun (WGS) entry which is preliminary data.</text>
</comment>
<proteinExistence type="predicted"/>
<keyword evidence="2" id="KW-1185">Reference proteome</keyword>
<reference evidence="1 2" key="1">
    <citation type="submission" date="2024-04" db="EMBL/GenBank/DDBJ databases">
        <title>Tritrichomonas musculus Genome.</title>
        <authorList>
            <person name="Alves-Ferreira E."/>
            <person name="Grigg M."/>
            <person name="Lorenzi H."/>
            <person name="Galac M."/>
        </authorList>
    </citation>
    <scope>NUCLEOTIDE SEQUENCE [LARGE SCALE GENOMIC DNA]</scope>
    <source>
        <strain evidence="1 2">EAF2021</strain>
    </source>
</reference>
<gene>
    <name evidence="1" type="ORF">M9Y10_007734</name>
</gene>
<evidence type="ECO:0000313" key="1">
    <source>
        <dbReference type="EMBL" id="KAK8871982.1"/>
    </source>
</evidence>
<dbReference type="InterPro" id="IPR037177">
    <property type="entry name" value="DLC_sf"/>
</dbReference>
<dbReference type="Gene3D" id="3.30.740.10">
    <property type="entry name" value="Protein Inhibitor Of Neuronal Nitric Oxide Synthase"/>
    <property type="match status" value="1"/>
</dbReference>
<dbReference type="CDD" id="cd21450">
    <property type="entry name" value="DLC-like_DYNLL1-like"/>
    <property type="match status" value="1"/>
</dbReference>
<sequence length="112" mass="13275">MLISRKVIEMLKEDFVLLYDKDNFDTVTIVRNFLSESQKKYALDITKEALKMYDYPQKSAEYILKNFNRKYGGRWDCFISLRNYHGTDCAYIEGYMIGFTMGQYFVVIKKGS</sequence>
<dbReference type="EMBL" id="JAPFFF010000013">
    <property type="protein sequence ID" value="KAK8871982.1"/>
    <property type="molecule type" value="Genomic_DNA"/>
</dbReference>
<name>A0ABR2J2Z3_9EUKA</name>
<evidence type="ECO:0008006" key="3">
    <source>
        <dbReference type="Google" id="ProtNLM"/>
    </source>
</evidence>
<dbReference type="Pfam" id="PF01221">
    <property type="entry name" value="Dynein_light"/>
    <property type="match status" value="1"/>
</dbReference>
<organism evidence="1 2">
    <name type="scientific">Tritrichomonas musculus</name>
    <dbReference type="NCBI Taxonomy" id="1915356"/>
    <lineage>
        <taxon>Eukaryota</taxon>
        <taxon>Metamonada</taxon>
        <taxon>Parabasalia</taxon>
        <taxon>Tritrichomonadida</taxon>
        <taxon>Tritrichomonadidae</taxon>
        <taxon>Tritrichomonas</taxon>
    </lineage>
</organism>
<accession>A0ABR2J2Z3</accession>